<feature type="compositionally biased region" description="Polar residues" evidence="8">
    <location>
        <begin position="1336"/>
        <end position="1352"/>
    </location>
</feature>
<dbReference type="PANTHER" id="PTHR12965">
    <property type="entry name" value="VACUOLAR PROTEIN SORTING 54"/>
    <property type="match status" value="1"/>
</dbReference>
<evidence type="ECO:0000256" key="3">
    <source>
        <dbReference type="ARBA" id="ARBA00022448"/>
    </source>
</evidence>
<feature type="compositionally biased region" description="Polar residues" evidence="8">
    <location>
        <begin position="1127"/>
        <end position="1174"/>
    </location>
</feature>
<keyword evidence="6 7" id="KW-0175">Coiled coil</keyword>
<dbReference type="Pfam" id="PF07928">
    <property type="entry name" value="Vps54"/>
    <property type="match status" value="1"/>
</dbReference>
<feature type="compositionally biased region" description="Polar residues" evidence="8">
    <location>
        <begin position="909"/>
        <end position="930"/>
    </location>
</feature>
<proteinExistence type="inferred from homology"/>
<feature type="compositionally biased region" description="Basic and acidic residues" evidence="8">
    <location>
        <begin position="1032"/>
        <end position="1047"/>
    </location>
</feature>
<accession>A0AAJ5Z058</accession>
<dbReference type="GO" id="GO:0006896">
    <property type="term" value="P:Golgi to vacuole transport"/>
    <property type="evidence" value="ECO:0007669"/>
    <property type="project" value="TreeGrafter"/>
</dbReference>
<feature type="compositionally biased region" description="Basic and acidic residues" evidence="8">
    <location>
        <begin position="880"/>
        <end position="891"/>
    </location>
</feature>
<keyword evidence="3" id="KW-0813">Transport</keyword>
<evidence type="ECO:0000256" key="1">
    <source>
        <dbReference type="ARBA" id="ARBA00004601"/>
    </source>
</evidence>
<dbReference type="GO" id="GO:0015031">
    <property type="term" value="P:protein transport"/>
    <property type="evidence" value="ECO:0007669"/>
    <property type="project" value="UniProtKB-KW"/>
</dbReference>
<feature type="compositionally biased region" description="Polar residues" evidence="8">
    <location>
        <begin position="1297"/>
        <end position="1308"/>
    </location>
</feature>
<dbReference type="Gene3D" id="6.10.250.860">
    <property type="match status" value="1"/>
</dbReference>
<dbReference type="InterPro" id="IPR012501">
    <property type="entry name" value="Vps54_C"/>
</dbReference>
<feature type="compositionally biased region" description="Basic and acidic residues" evidence="8">
    <location>
        <begin position="1107"/>
        <end position="1126"/>
    </location>
</feature>
<feature type="compositionally biased region" description="Polar residues" evidence="8">
    <location>
        <begin position="1369"/>
        <end position="1389"/>
    </location>
</feature>
<feature type="compositionally biased region" description="Polar residues" evidence="8">
    <location>
        <begin position="1230"/>
        <end position="1246"/>
    </location>
</feature>
<evidence type="ECO:0000256" key="7">
    <source>
        <dbReference type="SAM" id="Coils"/>
    </source>
</evidence>
<organism evidence="10 11">
    <name type="scientific">Malassezia yamatoensis</name>
    <dbReference type="NCBI Taxonomy" id="253288"/>
    <lineage>
        <taxon>Eukaryota</taxon>
        <taxon>Fungi</taxon>
        <taxon>Dikarya</taxon>
        <taxon>Basidiomycota</taxon>
        <taxon>Ustilaginomycotina</taxon>
        <taxon>Malasseziomycetes</taxon>
        <taxon>Malasseziales</taxon>
        <taxon>Malasseziaceae</taxon>
        <taxon>Malassezia</taxon>
    </lineage>
</organism>
<feature type="compositionally biased region" description="Basic and acidic residues" evidence="8">
    <location>
        <begin position="1428"/>
        <end position="1451"/>
    </location>
</feature>
<feature type="compositionally biased region" description="Polar residues" evidence="8">
    <location>
        <begin position="960"/>
        <end position="978"/>
    </location>
</feature>
<evidence type="ECO:0000256" key="2">
    <source>
        <dbReference type="ARBA" id="ARBA00009150"/>
    </source>
</evidence>
<evidence type="ECO:0000256" key="5">
    <source>
        <dbReference type="ARBA" id="ARBA00023034"/>
    </source>
</evidence>
<dbReference type="EMBL" id="CP119945">
    <property type="protein sequence ID" value="WFC99804.1"/>
    <property type="molecule type" value="Genomic_DNA"/>
</dbReference>
<evidence type="ECO:0000256" key="6">
    <source>
        <dbReference type="ARBA" id="ARBA00023054"/>
    </source>
</evidence>
<dbReference type="GO" id="GO:0019905">
    <property type="term" value="F:syntaxin binding"/>
    <property type="evidence" value="ECO:0007669"/>
    <property type="project" value="TreeGrafter"/>
</dbReference>
<feature type="compositionally biased region" description="Basic and acidic residues" evidence="8">
    <location>
        <begin position="1000"/>
        <end position="1010"/>
    </location>
</feature>
<keyword evidence="5" id="KW-0333">Golgi apparatus</keyword>
<sequence>MLNHPQRRPAPIDSSAAKFAPIGPSRALSDLAPANTEVLENYLKNYTAVYERYEREHSQVDNSNLDEEGKISRLPPLSTVPQVFFGNEFDINKQYTYDLVTERYKQNTAAGIDADQALSYGVVLNQMLQEKLSYYSDVIEQHLVVEISARSTSFFDAFGILQKLAKETTTCIAQIDALHSHLDHVNQQIVDGLQLESLRRDRDQLTQQEAMLHNLRRILERRDLLLLLVQHDELENALAVLQELEPEIHSTQALQAAQALFPQIEQAKSNIAIALEAALTQQVNETLQNLPQIDLDMAFDENLAVNALLPNQDPISPVDRPEVARLLDLLNRCGALSTSLTQYAEQSSTRLERVVTASLEHNKRTAWISELILEGSEGKQRVQSLAWSEYISVCAAMFRVLLIGARNCAALDVALEKETSNLCETHKLIDQAMQNTWNRVQRIATEVLTARTSKLMDQTLDETVPYFALLWRFVALVEQANDRAVVNLRSAVLSQTKTFLVHLHRTRVEKAMRAVEEEVWAPAPVSGDLAQTVLRIWESSSHDPPSLVISTLLHASSSPAPPSKSEDTKRTLEINGKPYFVVRANGVVLSYLSDYVRMLINLPLFTAETLGWIVEFMKQYNSRTCQVVLGAGAMRSAGLKNITARHLALASQSLSLMVLLIAPLRALCGRHLRPSQSILLTEFDKLQRDFTEHQNEIYAKLVAIMSDRVQVHAKALSSSNDWNAPFLEEDTPASQPMQDLVRETGTLHRVMTQYLDADAIQSILSKVCQAMDSSLGSSFSRVDVKSIEAHKRMQKDVDYIASKMQALDQNAWKGNQLAEVLKNKVPPPAPTTASARASMEKSNGSATPPLAYRPRFSLGKRPPATQSPRLNAMDAFEDDKDSKMSAKDDNPLRSPKKSAAKASDEDSRTSTSQPQDLTNENPESNRTSSAAVERSHAETNSTANTVQTTFESIPPIKDQLSASLESNKELTQVSNDSAVSAKHDQANQHSGLERSSSSRPDAEQKAEPKAGNDPSTVLDEPADAVATDDAEQDKQPAKLLQDVEKAQTEAVPSVDSETATLREDSPQEDQQPPPVPEKPAKNHDSARISAELSLKSSSIQKPPTPKPDSRSSAEHKTQQHAEEHPDSTASTSGQELSQEPPVSSTSDKVASQSSNSTEAESNQESTVDPSSPQKSTKESLELPSTPQKTEDVHDTSRQRMKNRSAGRVALQQRLAESMRRRAAKPKNGVETDSSAPENLTRLPTKTPQLVTAAEVQDVQLNDGQFEVHTELESGIQNQSTDNHHGITDANTAEDVVDTTNDQVTNPTENKLDDKLESNSVRELINADSVVGEKVQTCEQVDAEQQPNVTDPTMTAKDLSTESTDENLDKNNGQSAFDANSTNDVSSESNGGEVPKDLQKVTSLEKDNQEEQIPMENQAKQGEQIPLESQEKQDELVPLGNRDKQEEQKQEQQENNIQSSEENEANATKTRAESQQVDTGVNQ</sequence>
<protein>
    <recommendedName>
        <fullName evidence="9">Vacuolar protein sorting-associated protein 54 C-terminal domain-containing protein</fullName>
    </recommendedName>
</protein>
<keyword evidence="4" id="KW-0653">Protein transport</keyword>
<dbReference type="Proteomes" id="UP001219567">
    <property type="component" value="Chromosome 3"/>
</dbReference>
<feature type="region of interest" description="Disordered" evidence="8">
    <location>
        <begin position="1269"/>
        <end position="1482"/>
    </location>
</feature>
<feature type="compositionally biased region" description="Acidic residues" evidence="8">
    <location>
        <begin position="1020"/>
        <end position="1031"/>
    </location>
</feature>
<feature type="compositionally biased region" description="Polar residues" evidence="8">
    <location>
        <begin position="938"/>
        <end position="951"/>
    </location>
</feature>
<comment type="similarity">
    <text evidence="2">Belongs to the VPS54 family.</text>
</comment>
<dbReference type="GO" id="GO:0000938">
    <property type="term" value="C:GARP complex"/>
    <property type="evidence" value="ECO:0007669"/>
    <property type="project" value="InterPro"/>
</dbReference>
<evidence type="ECO:0000313" key="11">
    <source>
        <dbReference type="Proteomes" id="UP001219567"/>
    </source>
</evidence>
<evidence type="ECO:0000259" key="9">
    <source>
        <dbReference type="Pfam" id="PF07928"/>
    </source>
</evidence>
<feature type="compositionally biased region" description="Polar residues" evidence="8">
    <location>
        <begin position="1472"/>
        <end position="1482"/>
    </location>
</feature>
<evidence type="ECO:0000313" key="10">
    <source>
        <dbReference type="EMBL" id="WFC99804.1"/>
    </source>
</evidence>
<feature type="compositionally biased region" description="Basic and acidic residues" evidence="8">
    <location>
        <begin position="1188"/>
        <end position="1197"/>
    </location>
</feature>
<feature type="domain" description="Vacuolar protein sorting-associated protein 54 C-terminal" evidence="9">
    <location>
        <begin position="577"/>
        <end position="708"/>
    </location>
</feature>
<reference evidence="10 11" key="1">
    <citation type="submission" date="2023-03" db="EMBL/GenBank/DDBJ databases">
        <title>Mating type loci evolution in Malassezia.</title>
        <authorList>
            <person name="Coelho M.A."/>
        </authorList>
    </citation>
    <scope>NUCLEOTIDE SEQUENCE [LARGE SCALE GENOMIC DNA]</scope>
    <source>
        <strain evidence="10 11">CBS 9725</strain>
    </source>
</reference>
<dbReference type="GO" id="GO:0042147">
    <property type="term" value="P:retrograde transport, endosome to Golgi"/>
    <property type="evidence" value="ECO:0007669"/>
    <property type="project" value="InterPro"/>
</dbReference>
<dbReference type="InterPro" id="IPR039745">
    <property type="entry name" value="Vps54"/>
</dbReference>
<comment type="subcellular location">
    <subcellularLocation>
        <location evidence="1">Golgi apparatus</location>
        <location evidence="1">trans-Golgi network</location>
    </subcellularLocation>
</comment>
<evidence type="ECO:0000256" key="8">
    <source>
        <dbReference type="SAM" id="MobiDB-lite"/>
    </source>
</evidence>
<name>A0AAJ5Z058_9BASI</name>
<keyword evidence="11" id="KW-1185">Reference proteome</keyword>
<feature type="compositionally biased region" description="Polar residues" evidence="8">
    <location>
        <begin position="987"/>
        <end position="999"/>
    </location>
</feature>
<dbReference type="GO" id="GO:0005829">
    <property type="term" value="C:cytosol"/>
    <property type="evidence" value="ECO:0007669"/>
    <property type="project" value="GOC"/>
</dbReference>
<dbReference type="PANTHER" id="PTHR12965:SF0">
    <property type="entry name" value="VACUOLAR PROTEIN SORTING-ASSOCIATED PROTEIN 54"/>
    <property type="match status" value="1"/>
</dbReference>
<evidence type="ECO:0000256" key="4">
    <source>
        <dbReference type="ARBA" id="ARBA00022927"/>
    </source>
</evidence>
<feature type="coiled-coil region" evidence="7">
    <location>
        <begin position="36"/>
        <end position="63"/>
    </location>
</feature>
<feature type="region of interest" description="Disordered" evidence="8">
    <location>
        <begin position="821"/>
        <end position="1246"/>
    </location>
</feature>
<feature type="compositionally biased region" description="Basic and acidic residues" evidence="8">
    <location>
        <begin position="1393"/>
        <end position="1408"/>
    </location>
</feature>
<gene>
    <name evidence="10" type="ORF">MYAM1_002549</name>
</gene>